<dbReference type="NCBIfam" id="TIGR01084">
    <property type="entry name" value="mutY"/>
    <property type="match status" value="1"/>
</dbReference>
<keyword evidence="13" id="KW-0234">DNA repair</keyword>
<dbReference type="OrthoDB" id="9802365at2"/>
<dbReference type="CDD" id="cd03431">
    <property type="entry name" value="NUDIX_DNA_Glycosylase_C-MutY"/>
    <property type="match status" value="1"/>
</dbReference>
<proteinExistence type="inferred from homology"/>
<dbReference type="Proteomes" id="UP000249873">
    <property type="component" value="Chromosome"/>
</dbReference>
<dbReference type="GO" id="GO:0006298">
    <property type="term" value="P:mismatch repair"/>
    <property type="evidence" value="ECO:0007669"/>
    <property type="project" value="TreeGrafter"/>
</dbReference>
<evidence type="ECO:0000256" key="2">
    <source>
        <dbReference type="ARBA" id="ARBA00001966"/>
    </source>
</evidence>
<organism evidence="16 17">
    <name type="scientific">Arcticibacterium luteifluviistationis</name>
    <dbReference type="NCBI Taxonomy" id="1784714"/>
    <lineage>
        <taxon>Bacteria</taxon>
        <taxon>Pseudomonadati</taxon>
        <taxon>Bacteroidota</taxon>
        <taxon>Cytophagia</taxon>
        <taxon>Cytophagales</taxon>
        <taxon>Leadbetterellaceae</taxon>
        <taxon>Arcticibacterium</taxon>
    </lineage>
</organism>
<evidence type="ECO:0000259" key="15">
    <source>
        <dbReference type="SMART" id="SM00478"/>
    </source>
</evidence>
<keyword evidence="8" id="KW-0479">Metal-binding</keyword>
<dbReference type="InterPro" id="IPR003265">
    <property type="entry name" value="HhH-GPD_domain"/>
</dbReference>
<comment type="cofactor">
    <cofactor evidence="2">
        <name>[4Fe-4S] cluster</name>
        <dbReference type="ChEBI" id="CHEBI:49883"/>
    </cofactor>
</comment>
<dbReference type="Pfam" id="PF10576">
    <property type="entry name" value="EndIII_4Fe-2S"/>
    <property type="match status" value="1"/>
</dbReference>
<dbReference type="Pfam" id="PF00730">
    <property type="entry name" value="HhH-GPD"/>
    <property type="match status" value="1"/>
</dbReference>
<reference evidence="16 17" key="1">
    <citation type="submission" date="2018-05" db="EMBL/GenBank/DDBJ databases">
        <title>Complete genome sequence of Arcticibacterium luteifluviistationis SM1504T, a cytophagaceae bacterium isolated from Arctic surface seawater.</title>
        <authorList>
            <person name="Li Y."/>
            <person name="Qin Q.-L."/>
        </authorList>
    </citation>
    <scope>NUCLEOTIDE SEQUENCE [LARGE SCALE GENOMIC DNA]</scope>
    <source>
        <strain evidence="16 17">SM1504</strain>
    </source>
</reference>
<sequence length="344" mass="39857">MLSKKIIGWYQKNKRDLPWRKTQDPYKVWLSEIILQQTRVEQGLPYYNEFVKKFKTVNDLATASEDEVLRTWQGLGYYSRARNLHFTAQHVSNNLNGVFPSTYKELIKLKGIGAYTAAAISSISFGENRAVVDGNVYRVLSRIYEIDTPINSSKGIKEFATIAQDLISPENPADYNQGVMELGARVCLPRNPKCSICPIIDHCGAYKNKSHDKYPVKLKKQKSRNRYFNYLVINHNNSLYLNKREGSDVWNGLFEFFLIETISATEDMEILEENFPSWLNDIKKIGNPTSSKQVLSHQNIYAKFWPIEINTLEKTISESFYSSYNIEQLPKHRLIEKYLLDNNI</sequence>
<keyword evidence="17" id="KW-1185">Reference proteome</keyword>
<dbReference type="FunFam" id="1.10.340.30:FF:000002">
    <property type="entry name" value="Adenine DNA glycosylase"/>
    <property type="match status" value="1"/>
</dbReference>
<dbReference type="PANTHER" id="PTHR42944">
    <property type="entry name" value="ADENINE DNA GLYCOSYLASE"/>
    <property type="match status" value="1"/>
</dbReference>
<dbReference type="InterPro" id="IPR011257">
    <property type="entry name" value="DNA_glycosylase"/>
</dbReference>
<gene>
    <name evidence="16" type="primary">mutY</name>
    <name evidence="16" type="ORF">DJ013_08050</name>
</gene>
<keyword evidence="12" id="KW-0411">Iron-sulfur</keyword>
<evidence type="ECO:0000256" key="8">
    <source>
        <dbReference type="ARBA" id="ARBA00022723"/>
    </source>
</evidence>
<feature type="domain" description="HhH-GPD" evidence="15">
    <location>
        <begin position="34"/>
        <end position="185"/>
    </location>
</feature>
<dbReference type="RefSeq" id="WP_111371230.1">
    <property type="nucleotide sequence ID" value="NZ_CP029480.1"/>
</dbReference>
<dbReference type="SMART" id="SM00478">
    <property type="entry name" value="ENDO3c"/>
    <property type="match status" value="1"/>
</dbReference>
<keyword evidence="14" id="KW-0326">Glycosidase</keyword>
<evidence type="ECO:0000256" key="9">
    <source>
        <dbReference type="ARBA" id="ARBA00022763"/>
    </source>
</evidence>
<comment type="catalytic activity">
    <reaction evidence="1">
        <text>Hydrolyzes free adenine bases from 7,8-dihydro-8-oxoguanine:adenine mismatched double-stranded DNA, leaving an apurinic site.</text>
        <dbReference type="EC" id="3.2.2.31"/>
    </reaction>
</comment>
<name>A0A2Z4GAM9_9BACT</name>
<dbReference type="PANTHER" id="PTHR42944:SF1">
    <property type="entry name" value="ADENINE DNA GLYCOSYLASE"/>
    <property type="match status" value="1"/>
</dbReference>
<dbReference type="EC" id="3.2.2.31" evidence="5"/>
<dbReference type="InterPro" id="IPR003651">
    <property type="entry name" value="Endonuclease3_FeS-loop_motif"/>
</dbReference>
<evidence type="ECO:0000256" key="14">
    <source>
        <dbReference type="ARBA" id="ARBA00023295"/>
    </source>
</evidence>
<dbReference type="SMART" id="SM00525">
    <property type="entry name" value="FES"/>
    <property type="match status" value="1"/>
</dbReference>
<keyword evidence="7" id="KW-0004">4Fe-4S</keyword>
<evidence type="ECO:0000256" key="12">
    <source>
        <dbReference type="ARBA" id="ARBA00023014"/>
    </source>
</evidence>
<evidence type="ECO:0000256" key="4">
    <source>
        <dbReference type="ARBA" id="ARBA00008343"/>
    </source>
</evidence>
<dbReference type="Gene3D" id="1.10.1670.10">
    <property type="entry name" value="Helix-hairpin-Helix base-excision DNA repair enzymes (C-terminal)"/>
    <property type="match status" value="1"/>
</dbReference>
<dbReference type="GO" id="GO:0051539">
    <property type="term" value="F:4 iron, 4 sulfur cluster binding"/>
    <property type="evidence" value="ECO:0007669"/>
    <property type="project" value="UniProtKB-KW"/>
</dbReference>
<evidence type="ECO:0000256" key="1">
    <source>
        <dbReference type="ARBA" id="ARBA00000843"/>
    </source>
</evidence>
<dbReference type="SUPFAM" id="SSF48150">
    <property type="entry name" value="DNA-glycosylase"/>
    <property type="match status" value="1"/>
</dbReference>
<evidence type="ECO:0000256" key="6">
    <source>
        <dbReference type="ARBA" id="ARBA00022023"/>
    </source>
</evidence>
<dbReference type="AlphaFoldDB" id="A0A2Z4GAM9"/>
<evidence type="ECO:0000256" key="10">
    <source>
        <dbReference type="ARBA" id="ARBA00022801"/>
    </source>
</evidence>
<comment type="similarity">
    <text evidence="4">Belongs to the Nth/MutY family.</text>
</comment>
<dbReference type="Gene3D" id="1.10.340.30">
    <property type="entry name" value="Hypothetical protein, domain 2"/>
    <property type="match status" value="1"/>
</dbReference>
<dbReference type="InterPro" id="IPR004035">
    <property type="entry name" value="Endouclease-III_FeS-bd_BS"/>
</dbReference>
<dbReference type="InterPro" id="IPR005760">
    <property type="entry name" value="A/G_AdeGlyc_MutY"/>
</dbReference>
<evidence type="ECO:0000256" key="7">
    <source>
        <dbReference type="ARBA" id="ARBA00022485"/>
    </source>
</evidence>
<evidence type="ECO:0000256" key="11">
    <source>
        <dbReference type="ARBA" id="ARBA00023004"/>
    </source>
</evidence>
<dbReference type="PROSITE" id="PS00764">
    <property type="entry name" value="ENDONUCLEASE_III_1"/>
    <property type="match status" value="1"/>
</dbReference>
<dbReference type="KEGG" id="als:DJ013_08050"/>
<evidence type="ECO:0000313" key="16">
    <source>
        <dbReference type="EMBL" id="AWV98128.1"/>
    </source>
</evidence>
<evidence type="ECO:0000256" key="13">
    <source>
        <dbReference type="ARBA" id="ARBA00023204"/>
    </source>
</evidence>
<dbReference type="GO" id="GO:0000701">
    <property type="term" value="F:purine-specific mismatch base pair DNA N-glycosylase activity"/>
    <property type="evidence" value="ECO:0007669"/>
    <property type="project" value="UniProtKB-EC"/>
</dbReference>
<dbReference type="GO" id="GO:0035485">
    <property type="term" value="F:adenine/guanine mispair binding"/>
    <property type="evidence" value="ECO:0007669"/>
    <property type="project" value="TreeGrafter"/>
</dbReference>
<keyword evidence="10" id="KW-0378">Hydrolase</keyword>
<dbReference type="GO" id="GO:0032357">
    <property type="term" value="F:oxidized purine DNA binding"/>
    <property type="evidence" value="ECO:0007669"/>
    <property type="project" value="TreeGrafter"/>
</dbReference>
<dbReference type="GO" id="GO:0034039">
    <property type="term" value="F:8-oxo-7,8-dihydroguanine DNA N-glycosylase activity"/>
    <property type="evidence" value="ECO:0007669"/>
    <property type="project" value="TreeGrafter"/>
</dbReference>
<dbReference type="InterPro" id="IPR044298">
    <property type="entry name" value="MIG/MutY"/>
</dbReference>
<dbReference type="GO" id="GO:0046872">
    <property type="term" value="F:metal ion binding"/>
    <property type="evidence" value="ECO:0007669"/>
    <property type="project" value="UniProtKB-KW"/>
</dbReference>
<dbReference type="Pfam" id="PF00633">
    <property type="entry name" value="HHH"/>
    <property type="match status" value="1"/>
</dbReference>
<dbReference type="InterPro" id="IPR023170">
    <property type="entry name" value="HhH_base_excis_C"/>
</dbReference>
<dbReference type="InterPro" id="IPR000445">
    <property type="entry name" value="HhH_motif"/>
</dbReference>
<dbReference type="GO" id="GO:0006284">
    <property type="term" value="P:base-excision repair"/>
    <property type="evidence" value="ECO:0007669"/>
    <property type="project" value="InterPro"/>
</dbReference>
<dbReference type="InterPro" id="IPR029119">
    <property type="entry name" value="MutY_C"/>
</dbReference>
<comment type="function">
    <text evidence="3">Adenine glycosylase active on G-A mispairs. MutY also corrects error-prone DNA synthesis past GO lesions which are due to the oxidatively damaged form of guanine: 7,8-dihydro-8-oxoguanine (8-oxo-dGTP).</text>
</comment>
<keyword evidence="11" id="KW-0408">Iron</keyword>
<evidence type="ECO:0000256" key="5">
    <source>
        <dbReference type="ARBA" id="ARBA00012045"/>
    </source>
</evidence>
<protein>
    <recommendedName>
        <fullName evidence="6">Adenine DNA glycosylase</fullName>
        <ecNumber evidence="5">3.2.2.31</ecNumber>
    </recommendedName>
</protein>
<evidence type="ECO:0000256" key="3">
    <source>
        <dbReference type="ARBA" id="ARBA00002933"/>
    </source>
</evidence>
<keyword evidence="9" id="KW-0227">DNA damage</keyword>
<accession>A0A2Z4GAM9</accession>
<dbReference type="CDD" id="cd00056">
    <property type="entry name" value="ENDO3c"/>
    <property type="match status" value="1"/>
</dbReference>
<evidence type="ECO:0000313" key="17">
    <source>
        <dbReference type="Proteomes" id="UP000249873"/>
    </source>
</evidence>
<dbReference type="EMBL" id="CP029480">
    <property type="protein sequence ID" value="AWV98128.1"/>
    <property type="molecule type" value="Genomic_DNA"/>
</dbReference>